<gene>
    <name evidence="7" type="ORF">ACFQ07_01335</name>
</gene>
<evidence type="ECO:0000256" key="1">
    <source>
        <dbReference type="ARBA" id="ARBA00004141"/>
    </source>
</evidence>
<reference evidence="8" key="1">
    <citation type="journal article" date="2019" name="Int. J. Syst. Evol. Microbiol.">
        <title>The Global Catalogue of Microorganisms (GCM) 10K type strain sequencing project: providing services to taxonomists for standard genome sequencing and annotation.</title>
        <authorList>
            <consortium name="The Broad Institute Genomics Platform"/>
            <consortium name="The Broad Institute Genome Sequencing Center for Infectious Disease"/>
            <person name="Wu L."/>
            <person name="Ma J."/>
        </authorList>
    </citation>
    <scope>NUCLEOTIDE SEQUENCE [LARGE SCALE GENOMIC DNA]</scope>
    <source>
        <strain evidence="8">JCM 31696</strain>
    </source>
</reference>
<proteinExistence type="inferred from homology"/>
<protein>
    <submittedName>
        <fullName evidence="7">Lysoplasmalogenase family protein</fullName>
    </submittedName>
</protein>
<evidence type="ECO:0000256" key="4">
    <source>
        <dbReference type="ARBA" id="ARBA00022989"/>
    </source>
</evidence>
<keyword evidence="3 6" id="KW-0812">Transmembrane</keyword>
<accession>A0ABW3CBE5</accession>
<keyword evidence="5 6" id="KW-0472">Membrane</keyword>
<dbReference type="InterPro" id="IPR012506">
    <property type="entry name" value="TMEM86B-like"/>
</dbReference>
<keyword evidence="4 6" id="KW-1133">Transmembrane helix</keyword>
<evidence type="ECO:0000256" key="3">
    <source>
        <dbReference type="ARBA" id="ARBA00022692"/>
    </source>
</evidence>
<sequence>MLNGVIEAERTRLARSLLIAFLACSAVHLVLVGLDLGPYNALTKAMLMPLLAAWAAACGASRSVLAALLFSWGGDVMLSIDGAFIPGMVSFGIAHAFYVRCFVKRGAVETLKRRPVIPLLYVLVWAVALAALWPGLGDMRLPVAAYSLLLFTSAL</sequence>
<feature type="transmembrane region" description="Helical" evidence="6">
    <location>
        <begin position="84"/>
        <end position="103"/>
    </location>
</feature>
<feature type="transmembrane region" description="Helical" evidence="6">
    <location>
        <begin position="12"/>
        <end position="34"/>
    </location>
</feature>
<evidence type="ECO:0000256" key="5">
    <source>
        <dbReference type="ARBA" id="ARBA00023136"/>
    </source>
</evidence>
<comment type="caution">
    <text evidence="7">The sequence shown here is derived from an EMBL/GenBank/DDBJ whole genome shotgun (WGS) entry which is preliminary data.</text>
</comment>
<dbReference type="Pfam" id="PF07947">
    <property type="entry name" value="YhhN"/>
    <property type="match status" value="1"/>
</dbReference>
<evidence type="ECO:0000313" key="7">
    <source>
        <dbReference type="EMBL" id="MFD0850862.1"/>
    </source>
</evidence>
<evidence type="ECO:0000313" key="8">
    <source>
        <dbReference type="Proteomes" id="UP001597083"/>
    </source>
</evidence>
<evidence type="ECO:0000256" key="2">
    <source>
        <dbReference type="ARBA" id="ARBA00007375"/>
    </source>
</evidence>
<dbReference type="PANTHER" id="PTHR31885">
    <property type="entry name" value="GH04784P"/>
    <property type="match status" value="1"/>
</dbReference>
<dbReference type="Proteomes" id="UP001597083">
    <property type="component" value="Unassembled WGS sequence"/>
</dbReference>
<evidence type="ECO:0000256" key="6">
    <source>
        <dbReference type="SAM" id="Phobius"/>
    </source>
</evidence>
<name>A0ABW3CBE5_9ACTN</name>
<dbReference type="PANTHER" id="PTHR31885:SF6">
    <property type="entry name" value="GH04784P"/>
    <property type="match status" value="1"/>
</dbReference>
<feature type="transmembrane region" description="Helical" evidence="6">
    <location>
        <begin position="115"/>
        <end position="133"/>
    </location>
</feature>
<keyword evidence="8" id="KW-1185">Reference proteome</keyword>
<feature type="transmembrane region" description="Helical" evidence="6">
    <location>
        <begin position="46"/>
        <end position="72"/>
    </location>
</feature>
<dbReference type="EMBL" id="JBHTIR010000163">
    <property type="protein sequence ID" value="MFD0850862.1"/>
    <property type="molecule type" value="Genomic_DNA"/>
</dbReference>
<organism evidence="7 8">
    <name type="scientific">Actinomadura adrarensis</name>
    <dbReference type="NCBI Taxonomy" id="1819600"/>
    <lineage>
        <taxon>Bacteria</taxon>
        <taxon>Bacillati</taxon>
        <taxon>Actinomycetota</taxon>
        <taxon>Actinomycetes</taxon>
        <taxon>Streptosporangiales</taxon>
        <taxon>Thermomonosporaceae</taxon>
        <taxon>Actinomadura</taxon>
    </lineage>
</organism>
<comment type="subcellular location">
    <subcellularLocation>
        <location evidence="1">Membrane</location>
        <topology evidence="1">Multi-pass membrane protein</topology>
    </subcellularLocation>
</comment>
<comment type="similarity">
    <text evidence="2">Belongs to the TMEM86 family.</text>
</comment>
<feature type="non-terminal residue" evidence="7">
    <location>
        <position position="155"/>
    </location>
</feature>